<dbReference type="InterPro" id="IPR023213">
    <property type="entry name" value="CAT-like_dom_sf"/>
</dbReference>
<dbReference type="InterPro" id="IPR000089">
    <property type="entry name" value="Biotin_lipoyl"/>
</dbReference>
<keyword evidence="4 6" id="KW-0450">Lipoyl</keyword>
<dbReference type="Gene3D" id="2.40.50.100">
    <property type="match status" value="1"/>
</dbReference>
<evidence type="ECO:0000256" key="7">
    <source>
        <dbReference type="SAM" id="MobiDB-lite"/>
    </source>
</evidence>
<dbReference type="PANTHER" id="PTHR43178">
    <property type="entry name" value="DIHYDROLIPOAMIDE ACETYLTRANSFERASE COMPONENT OF PYRUVATE DEHYDROGENASE COMPLEX"/>
    <property type="match status" value="1"/>
</dbReference>
<dbReference type="InterPro" id="IPR050743">
    <property type="entry name" value="2-oxoacid_DH_E2_comp"/>
</dbReference>
<dbReference type="SUPFAM" id="SSF52777">
    <property type="entry name" value="CoA-dependent acyltransferases"/>
    <property type="match status" value="1"/>
</dbReference>
<evidence type="ECO:0000256" key="2">
    <source>
        <dbReference type="ARBA" id="ARBA00007317"/>
    </source>
</evidence>
<evidence type="ECO:0000256" key="6">
    <source>
        <dbReference type="RuleBase" id="RU003423"/>
    </source>
</evidence>
<dbReference type="GO" id="GO:0031405">
    <property type="term" value="F:lipoic acid binding"/>
    <property type="evidence" value="ECO:0007669"/>
    <property type="project" value="TreeGrafter"/>
</dbReference>
<feature type="compositionally biased region" description="Low complexity" evidence="7">
    <location>
        <begin position="82"/>
        <end position="103"/>
    </location>
</feature>
<accession>A0A931DAB7</accession>
<dbReference type="Gene3D" id="4.10.320.10">
    <property type="entry name" value="E3-binding domain"/>
    <property type="match status" value="1"/>
</dbReference>
<comment type="cofactor">
    <cofactor evidence="1 6">
        <name>(R)-lipoate</name>
        <dbReference type="ChEBI" id="CHEBI:83088"/>
    </cofactor>
</comment>
<keyword evidence="10" id="KW-0670">Pyruvate</keyword>
<protein>
    <recommendedName>
        <fullName evidence="6">Dihydrolipoamide acetyltransferase component of pyruvate dehydrogenase complex</fullName>
        <ecNumber evidence="6">2.3.1.-</ecNumber>
    </recommendedName>
</protein>
<organism evidence="10 11">
    <name type="scientific">Zhihengliuella flava</name>
    <dbReference type="NCBI Taxonomy" id="1285193"/>
    <lineage>
        <taxon>Bacteria</taxon>
        <taxon>Bacillati</taxon>
        <taxon>Actinomycetota</taxon>
        <taxon>Actinomycetes</taxon>
        <taxon>Micrococcales</taxon>
        <taxon>Micrococcaceae</taxon>
        <taxon>Zhihengliuella</taxon>
    </lineage>
</organism>
<dbReference type="PROSITE" id="PS50968">
    <property type="entry name" value="BIOTINYL_LIPOYL"/>
    <property type="match status" value="1"/>
</dbReference>
<dbReference type="EMBL" id="JADOTZ010000001">
    <property type="protein sequence ID" value="MBG6083851.1"/>
    <property type="molecule type" value="Genomic_DNA"/>
</dbReference>
<dbReference type="Proteomes" id="UP000625033">
    <property type="component" value="Unassembled WGS sequence"/>
</dbReference>
<dbReference type="GO" id="GO:0005737">
    <property type="term" value="C:cytoplasm"/>
    <property type="evidence" value="ECO:0007669"/>
    <property type="project" value="TreeGrafter"/>
</dbReference>
<evidence type="ECO:0000256" key="5">
    <source>
        <dbReference type="ARBA" id="ARBA00023315"/>
    </source>
</evidence>
<dbReference type="AlphaFoldDB" id="A0A931DAB7"/>
<feature type="compositionally biased region" description="Low complexity" evidence="7">
    <location>
        <begin position="203"/>
        <end position="220"/>
    </location>
</feature>
<dbReference type="Gene3D" id="3.30.559.10">
    <property type="entry name" value="Chloramphenicol acetyltransferase-like domain"/>
    <property type="match status" value="1"/>
</dbReference>
<evidence type="ECO:0000256" key="3">
    <source>
        <dbReference type="ARBA" id="ARBA00022679"/>
    </source>
</evidence>
<dbReference type="PANTHER" id="PTHR43178:SF5">
    <property type="entry name" value="LIPOAMIDE ACYLTRANSFERASE COMPONENT OF BRANCHED-CHAIN ALPHA-KETO ACID DEHYDROGENASE COMPLEX, MITOCHONDRIAL"/>
    <property type="match status" value="1"/>
</dbReference>
<evidence type="ECO:0000259" key="9">
    <source>
        <dbReference type="PROSITE" id="PS51826"/>
    </source>
</evidence>
<reference evidence="10" key="1">
    <citation type="submission" date="2020-11" db="EMBL/GenBank/DDBJ databases">
        <title>Sequencing the genomes of 1000 actinobacteria strains.</title>
        <authorList>
            <person name="Klenk H.-P."/>
        </authorList>
    </citation>
    <scope>NUCLEOTIDE SEQUENCE</scope>
    <source>
        <strain evidence="10">DSM 26152</strain>
    </source>
</reference>
<dbReference type="EC" id="2.3.1.-" evidence="6"/>
<dbReference type="SUPFAM" id="SSF51230">
    <property type="entry name" value="Single hybrid motif"/>
    <property type="match status" value="1"/>
</dbReference>
<dbReference type="Pfam" id="PF00198">
    <property type="entry name" value="2-oxoacid_dh"/>
    <property type="match status" value="1"/>
</dbReference>
<dbReference type="InterPro" id="IPR001078">
    <property type="entry name" value="2-oxoacid_DH_actylTfrase"/>
</dbReference>
<feature type="region of interest" description="Disordered" evidence="7">
    <location>
        <begin position="80"/>
        <end position="175"/>
    </location>
</feature>
<name>A0A931DAB7_9MICC</name>
<keyword evidence="5 6" id="KW-0012">Acyltransferase</keyword>
<dbReference type="InterPro" id="IPR036625">
    <property type="entry name" value="E3-bd_dom_sf"/>
</dbReference>
<comment type="caution">
    <text evidence="10">The sequence shown here is derived from an EMBL/GenBank/DDBJ whole genome shotgun (WGS) entry which is preliminary data.</text>
</comment>
<feature type="region of interest" description="Disordered" evidence="7">
    <location>
        <begin position="202"/>
        <end position="229"/>
    </location>
</feature>
<evidence type="ECO:0000259" key="8">
    <source>
        <dbReference type="PROSITE" id="PS50968"/>
    </source>
</evidence>
<keyword evidence="3 6" id="KW-0808">Transferase</keyword>
<proteinExistence type="inferred from homology"/>
<dbReference type="InterPro" id="IPR011053">
    <property type="entry name" value="Single_hybrid_motif"/>
</dbReference>
<feature type="domain" description="Peripheral subunit-binding (PSBD)" evidence="9">
    <location>
        <begin position="169"/>
        <end position="206"/>
    </location>
</feature>
<sequence>MQKVFNLPDLGEGLTESEVVAWKVTEGETVSLNQVIADVETAKALVELPSPYSGVVTRIFAEPGAIVEVGQPLLAFEVDQPAGSGAQDGGSSADAASESAAEQVTTPAREPNLVGYGAAVETGRRPQRRRRVAVPAGGSGSEADAGTAAPPAVDTQASNAVAHPAERPRSTPPVRKLAKDLGVCLDELTGSGPQGLITRADVESAGQHGSAAAEGAAPQSEARDDGTRCERVRISSVQRAMARAMSDSVYTAPHATEFLTVDVTESMRLLERLRAAQQPGQAKLTPLTLVAKAVCLQLARVPELNSAWDEEAGDIIRFHDVNLGIAAATERGLLVPNIKAAQSLDLAALAEATAALVDRARTSKTRQDELRGGTFSITNIGVFGIDAGTPILNPGEAGILGLGQVRVQPWEYQGEVALREVMTLSLSFDHRLVDGAQASRFLAGTAGILRDPASLITLV</sequence>
<dbReference type="Pfam" id="PF02817">
    <property type="entry name" value="E3_binding"/>
    <property type="match status" value="1"/>
</dbReference>
<dbReference type="SUPFAM" id="SSF47005">
    <property type="entry name" value="Peripheral subunit-binding domain of 2-oxo acid dehydrogenase complex"/>
    <property type="match status" value="1"/>
</dbReference>
<gene>
    <name evidence="10" type="ORF">IW252_000618</name>
</gene>
<dbReference type="CDD" id="cd06849">
    <property type="entry name" value="lipoyl_domain"/>
    <property type="match status" value="1"/>
</dbReference>
<keyword evidence="11" id="KW-1185">Reference proteome</keyword>
<evidence type="ECO:0000256" key="1">
    <source>
        <dbReference type="ARBA" id="ARBA00001938"/>
    </source>
</evidence>
<evidence type="ECO:0000313" key="10">
    <source>
        <dbReference type="EMBL" id="MBG6083851.1"/>
    </source>
</evidence>
<dbReference type="InterPro" id="IPR004167">
    <property type="entry name" value="PSBD"/>
</dbReference>
<comment type="similarity">
    <text evidence="2 6">Belongs to the 2-oxoacid dehydrogenase family.</text>
</comment>
<dbReference type="FunFam" id="3.30.559.10:FF:000007">
    <property type="entry name" value="Dihydrolipoamide acetyltransferase component of pyruvate dehydrogenase complex"/>
    <property type="match status" value="1"/>
</dbReference>
<dbReference type="PROSITE" id="PS51826">
    <property type="entry name" value="PSBD"/>
    <property type="match status" value="1"/>
</dbReference>
<dbReference type="GO" id="GO:0016407">
    <property type="term" value="F:acetyltransferase activity"/>
    <property type="evidence" value="ECO:0007669"/>
    <property type="project" value="TreeGrafter"/>
</dbReference>
<dbReference type="Pfam" id="PF00364">
    <property type="entry name" value="Biotin_lipoyl"/>
    <property type="match status" value="1"/>
</dbReference>
<evidence type="ECO:0000313" key="11">
    <source>
        <dbReference type="Proteomes" id="UP000625033"/>
    </source>
</evidence>
<evidence type="ECO:0000256" key="4">
    <source>
        <dbReference type="ARBA" id="ARBA00022823"/>
    </source>
</evidence>
<dbReference type="RefSeq" id="WP_196835243.1">
    <property type="nucleotide sequence ID" value="NZ_JADOTZ010000001.1"/>
</dbReference>
<feature type="domain" description="Lipoyl-binding" evidence="8">
    <location>
        <begin position="2"/>
        <end position="77"/>
    </location>
</feature>